<dbReference type="InterPro" id="IPR020846">
    <property type="entry name" value="MFS_dom"/>
</dbReference>
<evidence type="ECO:0000256" key="6">
    <source>
        <dbReference type="SAM" id="Phobius"/>
    </source>
</evidence>
<proteinExistence type="predicted"/>
<keyword evidence="4 6" id="KW-1133">Transmembrane helix</keyword>
<dbReference type="PROSITE" id="PS50850">
    <property type="entry name" value="MFS"/>
    <property type="match status" value="1"/>
</dbReference>
<comment type="subcellular location">
    <subcellularLocation>
        <location evidence="1">Cell membrane</location>
        <topology evidence="1">Multi-pass membrane protein</topology>
    </subcellularLocation>
</comment>
<evidence type="ECO:0000256" key="4">
    <source>
        <dbReference type="ARBA" id="ARBA00022989"/>
    </source>
</evidence>
<evidence type="ECO:0000256" key="1">
    <source>
        <dbReference type="ARBA" id="ARBA00004651"/>
    </source>
</evidence>
<organism evidence="9 10">
    <name type="scientific">Xenorhabdus innexi</name>
    <dbReference type="NCBI Taxonomy" id="290109"/>
    <lineage>
        <taxon>Bacteria</taxon>
        <taxon>Pseudomonadati</taxon>
        <taxon>Pseudomonadota</taxon>
        <taxon>Gammaproteobacteria</taxon>
        <taxon>Enterobacterales</taxon>
        <taxon>Morganellaceae</taxon>
        <taxon>Xenorhabdus</taxon>
    </lineage>
</organism>
<dbReference type="RefSeq" id="WP_086953112.1">
    <property type="nucleotide sequence ID" value="NZ_CAWNQC010000230.1"/>
</dbReference>
<evidence type="ECO:0000313" key="11">
    <source>
        <dbReference type="Proteomes" id="UP000224871"/>
    </source>
</evidence>
<feature type="domain" description="Major facilitator superfamily (MFS) profile" evidence="7">
    <location>
        <begin position="14"/>
        <end position="405"/>
    </location>
</feature>
<reference evidence="8 11" key="3">
    <citation type="journal article" date="2017" name="Nat. Microbiol.">
        <title>Natural product diversity associated with the nematode symbionts Photorhabdus and Xenorhabdus.</title>
        <authorList>
            <person name="Tobias N.J."/>
            <person name="Wolff H."/>
            <person name="Djahanschiri B."/>
            <person name="Grundmann F."/>
            <person name="Kronenwerth M."/>
            <person name="Shi Y.M."/>
            <person name="Simonyi S."/>
            <person name="Grun P."/>
            <person name="Shapiro-Ilan D."/>
            <person name="Pidot S.J."/>
            <person name="Stinear T.P."/>
            <person name="Ebersberger I."/>
            <person name="Bode H.B."/>
        </authorList>
    </citation>
    <scope>NUCLEOTIDE SEQUENCE [LARGE SCALE GENOMIC DNA]</scope>
    <source>
        <strain evidence="8 11">DSM 16336</strain>
    </source>
</reference>
<feature type="transmembrane region" description="Helical" evidence="6">
    <location>
        <begin position="227"/>
        <end position="248"/>
    </location>
</feature>
<dbReference type="EMBL" id="NIBU01000033">
    <property type="protein sequence ID" value="PHM33227.1"/>
    <property type="molecule type" value="Genomic_DNA"/>
</dbReference>
<dbReference type="OrthoDB" id="9788453at2"/>
<dbReference type="Pfam" id="PF07690">
    <property type="entry name" value="MFS_1"/>
    <property type="match status" value="1"/>
</dbReference>
<evidence type="ECO:0000313" key="10">
    <source>
        <dbReference type="Proteomes" id="UP000196435"/>
    </source>
</evidence>
<evidence type="ECO:0000313" key="9">
    <source>
        <dbReference type="EMBL" id="SIP73610.1"/>
    </source>
</evidence>
<dbReference type="PANTHER" id="PTHR43124">
    <property type="entry name" value="PURINE EFFLUX PUMP PBUE"/>
    <property type="match status" value="1"/>
</dbReference>
<evidence type="ECO:0000256" key="3">
    <source>
        <dbReference type="ARBA" id="ARBA00022692"/>
    </source>
</evidence>
<gene>
    <name evidence="8" type="ORF">Xinn_02638</name>
    <name evidence="9" type="ORF">XIS1_400019</name>
</gene>
<feature type="transmembrane region" description="Helical" evidence="6">
    <location>
        <begin position="52"/>
        <end position="71"/>
    </location>
</feature>
<reference evidence="9" key="1">
    <citation type="submission" date="2016-12" db="EMBL/GenBank/DDBJ databases">
        <authorList>
            <person name="Song W.-J."/>
            <person name="Kurnit D.M."/>
        </authorList>
    </citation>
    <scope>NUCLEOTIDE SEQUENCE [LARGE SCALE GENOMIC DNA]</scope>
    <source>
        <strain evidence="9">HGB1681</strain>
    </source>
</reference>
<dbReference type="InterPro" id="IPR050189">
    <property type="entry name" value="MFS_Efflux_Transporters"/>
</dbReference>
<dbReference type="InterPro" id="IPR011701">
    <property type="entry name" value="MFS"/>
</dbReference>
<protein>
    <submittedName>
        <fullName evidence="8">Tet39</fullName>
    </submittedName>
</protein>
<feature type="transmembrane region" description="Helical" evidence="6">
    <location>
        <begin position="138"/>
        <end position="160"/>
    </location>
</feature>
<evidence type="ECO:0000256" key="5">
    <source>
        <dbReference type="ARBA" id="ARBA00023136"/>
    </source>
</evidence>
<dbReference type="EMBL" id="FTLG01000182">
    <property type="protein sequence ID" value="SIP73610.1"/>
    <property type="molecule type" value="Genomic_DNA"/>
</dbReference>
<dbReference type="Proteomes" id="UP000224871">
    <property type="component" value="Unassembled WGS sequence"/>
</dbReference>
<dbReference type="Gene3D" id="1.20.1250.20">
    <property type="entry name" value="MFS general substrate transporter like domains"/>
    <property type="match status" value="1"/>
</dbReference>
<keyword evidence="2" id="KW-1003">Cell membrane</keyword>
<dbReference type="InterPro" id="IPR001958">
    <property type="entry name" value="Tet-R_TetA/multi-R_MdtG-like"/>
</dbReference>
<keyword evidence="5 6" id="KW-0472">Membrane</keyword>
<dbReference type="PROSITE" id="PS51257">
    <property type="entry name" value="PROKAR_LIPOPROTEIN"/>
    <property type="match status" value="1"/>
</dbReference>
<dbReference type="GO" id="GO:0005886">
    <property type="term" value="C:plasma membrane"/>
    <property type="evidence" value="ECO:0007669"/>
    <property type="project" value="UniProtKB-SubCell"/>
</dbReference>
<accession>A0A1N6MXP2</accession>
<evidence type="ECO:0000259" key="7">
    <source>
        <dbReference type="PROSITE" id="PS50850"/>
    </source>
</evidence>
<feature type="transmembrane region" description="Helical" evidence="6">
    <location>
        <begin position="344"/>
        <end position="363"/>
    </location>
</feature>
<dbReference type="Proteomes" id="UP000196435">
    <property type="component" value="Unassembled WGS sequence"/>
</dbReference>
<feature type="transmembrane region" description="Helical" evidence="6">
    <location>
        <begin position="285"/>
        <end position="304"/>
    </location>
</feature>
<feature type="transmembrane region" description="Helical" evidence="6">
    <location>
        <begin position="375"/>
        <end position="395"/>
    </location>
</feature>
<feature type="transmembrane region" description="Helical" evidence="6">
    <location>
        <begin position="254"/>
        <end position="273"/>
    </location>
</feature>
<dbReference type="PANTHER" id="PTHR43124:SF3">
    <property type="entry name" value="CHLORAMPHENICOL EFFLUX PUMP RV0191"/>
    <property type="match status" value="1"/>
</dbReference>
<dbReference type="GO" id="GO:0022857">
    <property type="term" value="F:transmembrane transporter activity"/>
    <property type="evidence" value="ECO:0007669"/>
    <property type="project" value="InterPro"/>
</dbReference>
<reference evidence="10" key="2">
    <citation type="submission" date="2016-12" db="EMBL/GenBank/DDBJ databases">
        <authorList>
            <person name="Gaudriault S."/>
        </authorList>
    </citation>
    <scope>NUCLEOTIDE SEQUENCE [LARGE SCALE GENOMIC DNA]</scope>
    <source>
        <strain evidence="10">HGB1681 (deposited as PTA-6826 in the American Type Culture Collection)</strain>
    </source>
</reference>
<feature type="transmembrane region" description="Helical" evidence="6">
    <location>
        <begin position="310"/>
        <end position="332"/>
    </location>
</feature>
<name>A0A1N6MXP2_9GAMM</name>
<feature type="transmembrane region" description="Helical" evidence="6">
    <location>
        <begin position="105"/>
        <end position="126"/>
    </location>
</feature>
<keyword evidence="3 6" id="KW-0812">Transmembrane</keyword>
<feature type="transmembrane region" description="Helical" evidence="6">
    <location>
        <begin position="166"/>
        <end position="183"/>
    </location>
</feature>
<evidence type="ECO:0000256" key="2">
    <source>
        <dbReference type="ARBA" id="ARBA00022475"/>
    </source>
</evidence>
<dbReference type="AlphaFoldDB" id="A0A1N6MXP2"/>
<dbReference type="InterPro" id="IPR036259">
    <property type="entry name" value="MFS_trans_sf"/>
</dbReference>
<feature type="transmembrane region" description="Helical" evidence="6">
    <location>
        <begin position="80"/>
        <end position="99"/>
    </location>
</feature>
<evidence type="ECO:0000313" key="8">
    <source>
        <dbReference type="EMBL" id="PHM33227.1"/>
    </source>
</evidence>
<dbReference type="SUPFAM" id="SSF103473">
    <property type="entry name" value="MFS general substrate transporter"/>
    <property type="match status" value="1"/>
</dbReference>
<dbReference type="PRINTS" id="PR01035">
    <property type="entry name" value="TCRTETA"/>
</dbReference>
<sequence>MSPRIVSPVVSPFILLIFACAVFFIGATEFMLAPMLQPLAEAFNTTTDKTVWLVSGYALSYALTAPIFGWLSDRINRPKLLLASLLFLSLDGVLLTIAPNLAVAIGLRIFGGIAAAALIPAVFALIADIFPLHRQAPAMGIVMLGMTMGIVTGPVFSGVLTEAFNWQMPFLISATGCFLLCILSQKQVLHLKYNTDQSVKKENIKLQTAMFHWISQGNIIRPLIAKALWNGTAVSAFILSGEILRHYYDLTTGTVGISVSVFGIGLGIGNLSISFVKRRSIRDEYILLLAIILLFLACTVFMLMPLSLLFSLSCLMLWGYALGLAAPVSTSILAKRAKQNKGQILAVSESFNNLTILLLLPVATLQLTQHITQHSIVATMITLGSCLVTGIGLTLKDFLVTPSLN</sequence>
<keyword evidence="11" id="KW-1185">Reference proteome</keyword>